<dbReference type="AlphaFoldDB" id="A0A6N6RKZ5"/>
<sequence length="766" mass="79519">MRLKNFYLALTMLTTAFAFGQNNDIVVTIQNQNQDSTNFTFDIYASTTSGTTYLGDADIVMSTAAAKWSSLAVAHSNVDPKIGNFSSSIISGDIVINIGGNLSATGVSDFPDLTTTPKRIASITLTDVSDFSATADLAFVTSGSPKTLIYEVYQSGSRLRQRKINAPTLQAPAAGVAPASAVTNFVADLSTVGQAGLTWDAATDSVLIIAREGSAVATGPINTVGFNANNAFGDGDQINVTSSREYVVGKYDGSATSATITGLASGTTYHFAIYKFSGGNGRTEAYSAAATATGVGLNAEPTIAASGIDFNNITPTAFDISWTQGDGDSVLVVLRVVDSAQVLPTDGQGYTASTDFSNPSDSTGNGNYVLVYAANTGSLSVSGLTAGLEYAVEIYEFNGSGSSANYLTSSFASATQYSQFGEPSTAFAGVTVNAVTANGIQVTWTDPSEADNQWIVVARLSTDAATAPGAGDDYAADTAFGSGEAIGNGFVVYNGDGSEGSVTIGNLDQNETYAFDVYAYTGSTASDSAVLNYSDAVDGNGSAVTWMEASVIVLLEGPYDGTDMGSVNITVPSSQPYNQAPWNYAGTETNGSLPANVVDWVLLELRTSASGSENASTVAFTQAALLLDDGTIVAADGSSTPIFELSSEDDYYIAVRHRNHLAVSSDTVLSDGGKSAFTYNFSTAGANGTEGMYDYNGDGSLYVMYAGWVDPTTDATINAGDYSAVYTDRNNTSATYDFTDANMDGLVDSADRAAVFNNRDYAEQLP</sequence>
<dbReference type="EMBL" id="WBVO01000005">
    <property type="protein sequence ID" value="KAB2810097.1"/>
    <property type="molecule type" value="Genomic_DNA"/>
</dbReference>
<dbReference type="Proteomes" id="UP000468650">
    <property type="component" value="Unassembled WGS sequence"/>
</dbReference>
<comment type="caution">
    <text evidence="4">The sequence shown here is derived from an EMBL/GenBank/DDBJ whole genome shotgun (WGS) entry which is preliminary data.</text>
</comment>
<dbReference type="Gene3D" id="2.60.40.10">
    <property type="entry name" value="Immunoglobulins"/>
    <property type="match status" value="3"/>
</dbReference>
<evidence type="ECO:0000313" key="5">
    <source>
        <dbReference type="Proteomes" id="UP000468650"/>
    </source>
</evidence>
<feature type="domain" description="Fibronectin type-III" evidence="3">
    <location>
        <begin position="179"/>
        <end position="281"/>
    </location>
</feature>
<evidence type="ECO:0000313" key="4">
    <source>
        <dbReference type="EMBL" id="KAB2810097.1"/>
    </source>
</evidence>
<evidence type="ECO:0000259" key="3">
    <source>
        <dbReference type="SMART" id="SM00060"/>
    </source>
</evidence>
<gene>
    <name evidence="4" type="ORF">F8C67_07630</name>
</gene>
<keyword evidence="5" id="KW-1185">Reference proteome</keyword>
<dbReference type="OrthoDB" id="9813840at2"/>
<protein>
    <recommendedName>
        <fullName evidence="3">Fibronectin type-III domain-containing protein</fullName>
    </recommendedName>
</protein>
<name>A0A6N6RKZ5_9FLAO</name>
<evidence type="ECO:0000256" key="1">
    <source>
        <dbReference type="ARBA" id="ARBA00022737"/>
    </source>
</evidence>
<feature type="signal peptide" evidence="2">
    <location>
        <begin position="1"/>
        <end position="20"/>
    </location>
</feature>
<feature type="domain" description="Fibronectin type-III" evidence="3">
    <location>
        <begin position="302"/>
        <end position="403"/>
    </location>
</feature>
<dbReference type="PANTHER" id="PTHR46708">
    <property type="entry name" value="TENASCIN"/>
    <property type="match status" value="1"/>
</dbReference>
<organism evidence="4 5">
    <name type="scientific">Phaeocystidibacter luteus</name>
    <dbReference type="NCBI Taxonomy" id="911197"/>
    <lineage>
        <taxon>Bacteria</taxon>
        <taxon>Pseudomonadati</taxon>
        <taxon>Bacteroidota</taxon>
        <taxon>Flavobacteriia</taxon>
        <taxon>Flavobacteriales</taxon>
        <taxon>Phaeocystidibacteraceae</taxon>
        <taxon>Phaeocystidibacter</taxon>
    </lineage>
</organism>
<evidence type="ECO:0000256" key="2">
    <source>
        <dbReference type="SAM" id="SignalP"/>
    </source>
</evidence>
<keyword evidence="2" id="KW-0732">Signal</keyword>
<dbReference type="SUPFAM" id="SSF49265">
    <property type="entry name" value="Fibronectin type III"/>
    <property type="match status" value="1"/>
</dbReference>
<accession>A0A6N6RKZ5</accession>
<dbReference type="SMART" id="SM00060">
    <property type="entry name" value="FN3"/>
    <property type="match status" value="3"/>
</dbReference>
<proteinExistence type="predicted"/>
<dbReference type="InterPro" id="IPR036116">
    <property type="entry name" value="FN3_sf"/>
</dbReference>
<keyword evidence="1" id="KW-0677">Repeat</keyword>
<dbReference type="InterPro" id="IPR050991">
    <property type="entry name" value="ECM_Regulatory_Proteins"/>
</dbReference>
<dbReference type="InterPro" id="IPR013783">
    <property type="entry name" value="Ig-like_fold"/>
</dbReference>
<dbReference type="RefSeq" id="WP_151667241.1">
    <property type="nucleotide sequence ID" value="NZ_WBVO01000005.1"/>
</dbReference>
<dbReference type="PANTHER" id="PTHR46708:SF2">
    <property type="entry name" value="FIBRONECTIN TYPE-III DOMAIN-CONTAINING PROTEIN"/>
    <property type="match status" value="1"/>
</dbReference>
<reference evidence="4 5" key="1">
    <citation type="submission" date="2019-09" db="EMBL/GenBank/DDBJ databases">
        <title>Genomes of family Cryomorphaceae.</title>
        <authorList>
            <person name="Bowman J.P."/>
        </authorList>
    </citation>
    <scope>NUCLEOTIDE SEQUENCE [LARGE SCALE GENOMIC DNA]</scope>
    <source>
        <strain evidence="4 5">LMG 25704</strain>
    </source>
</reference>
<dbReference type="InterPro" id="IPR003961">
    <property type="entry name" value="FN3_dom"/>
</dbReference>
<feature type="domain" description="Fibronectin type-III" evidence="3">
    <location>
        <begin position="423"/>
        <end position="528"/>
    </location>
</feature>
<feature type="chain" id="PRO_5026699043" description="Fibronectin type-III domain-containing protein" evidence="2">
    <location>
        <begin position="21"/>
        <end position="766"/>
    </location>
</feature>